<evidence type="ECO:0000256" key="5">
    <source>
        <dbReference type="ARBA" id="ARBA00022741"/>
    </source>
</evidence>
<keyword evidence="7" id="KW-1278">Translocase</keyword>
<dbReference type="InterPro" id="IPR003439">
    <property type="entry name" value="ABC_transporter-like_ATP-bd"/>
</dbReference>
<dbReference type="OrthoDB" id="501320at2"/>
<dbReference type="EC" id="3.6.3.-" evidence="10"/>
<evidence type="ECO:0000313" key="10">
    <source>
        <dbReference type="EMBL" id="SUY47627.1"/>
    </source>
</evidence>
<evidence type="ECO:0000256" key="7">
    <source>
        <dbReference type="ARBA" id="ARBA00022967"/>
    </source>
</evidence>
<keyword evidence="5" id="KW-0547">Nucleotide-binding</keyword>
<dbReference type="GO" id="GO:0043190">
    <property type="term" value="C:ATP-binding cassette (ABC) transporter complex"/>
    <property type="evidence" value="ECO:0007669"/>
    <property type="project" value="TreeGrafter"/>
</dbReference>
<evidence type="ECO:0000256" key="2">
    <source>
        <dbReference type="ARBA" id="ARBA00005417"/>
    </source>
</evidence>
<evidence type="ECO:0000313" key="11">
    <source>
        <dbReference type="Proteomes" id="UP000254664"/>
    </source>
</evidence>
<keyword evidence="8" id="KW-0472">Membrane</keyword>
<keyword evidence="11" id="KW-1185">Reference proteome</keyword>
<dbReference type="NCBIfam" id="NF010167">
    <property type="entry name" value="PRK13648.1"/>
    <property type="match status" value="2"/>
</dbReference>
<dbReference type="InterPro" id="IPR027417">
    <property type="entry name" value="P-loop_NTPase"/>
</dbReference>
<proteinExistence type="inferred from homology"/>
<dbReference type="RefSeq" id="WP_115641564.1">
    <property type="nucleotide sequence ID" value="NZ_UFWZ01000001.1"/>
</dbReference>
<reference evidence="10 11" key="1">
    <citation type="submission" date="2018-06" db="EMBL/GenBank/DDBJ databases">
        <authorList>
            <consortium name="Pathogen Informatics"/>
            <person name="Doyle S."/>
        </authorList>
    </citation>
    <scope>NUCLEOTIDE SEQUENCE [LARGE SCALE GENOMIC DNA]</scope>
    <source>
        <strain evidence="10 11">NCTC9836</strain>
    </source>
</reference>
<dbReference type="GO" id="GO:0005524">
    <property type="term" value="F:ATP binding"/>
    <property type="evidence" value="ECO:0007669"/>
    <property type="project" value="UniProtKB-KW"/>
</dbReference>
<dbReference type="SMART" id="SM00382">
    <property type="entry name" value="AAA"/>
    <property type="match status" value="2"/>
</dbReference>
<dbReference type="InterPro" id="IPR017871">
    <property type="entry name" value="ABC_transporter-like_CS"/>
</dbReference>
<name>A0A381JB50_9CLOT</name>
<dbReference type="SUPFAM" id="SSF52540">
    <property type="entry name" value="P-loop containing nucleoside triphosphate hydrolases"/>
    <property type="match status" value="2"/>
</dbReference>
<dbReference type="Proteomes" id="UP000254664">
    <property type="component" value="Unassembled WGS sequence"/>
</dbReference>
<sequence length="561" mass="62691">MELYRITGLTFAYPECEKHALQNINLEIGQGEFVTICGKSGCGKSTLLRHLKTVLTPHGERNGEILFKDTVLEKVDLRTQSSEIGYVLQSPDNQIVTDKVWHELAFGLESLGFDNTTIRLRVAEMASFFGIQGWFMKNVTELSGGQKQLLNLAAIMAMQPSVLILDEPTSQLDPIAATEFLDTVRKINQEIGTTIIITEHRLEEVFPMSDRVIVLDNGEIIENDTPRSVGRKLKQSNHDMFVSMPSPMQIYAGVDSDLPCPLTVREGRGFLDKLLVHKDIDEIACDISCEPKESDVILSLKEIWFKYEKNSSDIVKDLSLEVKKGTIHSIVGGNGTGKTTTLNIITGINKPYRGKVNINGKEIGKYSNKELFNSNLGVLPQNPQSLFMEKTVELDLLEILSGEKISKEEKKEKVKAMSELLEISYVLHMHPYDLSGGEQQRAAMAKVLLLNPKILLLDEPTKGMDNCFKNKLGEILRKLTSKGVTILIVSHDIEFCAKYADMCSLFFDGNVVTSGTPKKFFSGNSFYTTSANRMSRHIFKNAIVNEDVIKSCNQTLEKVTL</sequence>
<evidence type="ECO:0000256" key="4">
    <source>
        <dbReference type="ARBA" id="ARBA00022475"/>
    </source>
</evidence>
<dbReference type="EMBL" id="UFWZ01000001">
    <property type="protein sequence ID" value="SUY47627.1"/>
    <property type="molecule type" value="Genomic_DNA"/>
</dbReference>
<evidence type="ECO:0000259" key="9">
    <source>
        <dbReference type="PROSITE" id="PS50893"/>
    </source>
</evidence>
<dbReference type="PANTHER" id="PTHR43553:SF27">
    <property type="entry name" value="ENERGY-COUPLING FACTOR TRANSPORTER ATP-BINDING PROTEIN ECFA2"/>
    <property type="match status" value="1"/>
</dbReference>
<comment type="subcellular location">
    <subcellularLocation>
        <location evidence="1">Cell membrane</location>
        <topology evidence="1">Peripheral membrane protein</topology>
    </subcellularLocation>
</comment>
<keyword evidence="10" id="KW-0378">Hydrolase</keyword>
<keyword evidence="6" id="KW-0067">ATP-binding</keyword>
<dbReference type="CDD" id="cd03225">
    <property type="entry name" value="ABC_cobalt_CbiO_domain1"/>
    <property type="match status" value="1"/>
</dbReference>
<evidence type="ECO:0000256" key="1">
    <source>
        <dbReference type="ARBA" id="ARBA00004202"/>
    </source>
</evidence>
<dbReference type="GO" id="GO:0042626">
    <property type="term" value="F:ATPase-coupled transmembrane transporter activity"/>
    <property type="evidence" value="ECO:0007669"/>
    <property type="project" value="TreeGrafter"/>
</dbReference>
<feature type="domain" description="ABC transporter" evidence="9">
    <location>
        <begin position="298"/>
        <end position="533"/>
    </location>
</feature>
<evidence type="ECO:0000256" key="8">
    <source>
        <dbReference type="ARBA" id="ARBA00023136"/>
    </source>
</evidence>
<dbReference type="PROSITE" id="PS50893">
    <property type="entry name" value="ABC_TRANSPORTER_2"/>
    <property type="match status" value="2"/>
</dbReference>
<dbReference type="InterPro" id="IPR050095">
    <property type="entry name" value="ECF_ABC_transporter_ATP-bd"/>
</dbReference>
<organism evidence="10 11">
    <name type="scientific">Clostridium putrefaciens</name>
    <dbReference type="NCBI Taxonomy" id="99675"/>
    <lineage>
        <taxon>Bacteria</taxon>
        <taxon>Bacillati</taxon>
        <taxon>Bacillota</taxon>
        <taxon>Clostridia</taxon>
        <taxon>Eubacteriales</taxon>
        <taxon>Clostridiaceae</taxon>
        <taxon>Clostridium</taxon>
    </lineage>
</organism>
<dbReference type="InterPro" id="IPR015856">
    <property type="entry name" value="ABC_transpr_CbiO/EcfA_su"/>
</dbReference>
<dbReference type="GO" id="GO:0016887">
    <property type="term" value="F:ATP hydrolysis activity"/>
    <property type="evidence" value="ECO:0007669"/>
    <property type="project" value="InterPro"/>
</dbReference>
<dbReference type="InterPro" id="IPR003593">
    <property type="entry name" value="AAA+_ATPase"/>
</dbReference>
<dbReference type="PANTHER" id="PTHR43553">
    <property type="entry name" value="HEAVY METAL TRANSPORTER"/>
    <property type="match status" value="1"/>
</dbReference>
<evidence type="ECO:0000256" key="6">
    <source>
        <dbReference type="ARBA" id="ARBA00022840"/>
    </source>
</evidence>
<comment type="similarity">
    <text evidence="2">Belongs to the ABC transporter superfamily.</text>
</comment>
<dbReference type="AlphaFoldDB" id="A0A381JB50"/>
<gene>
    <name evidence="10" type="primary">cbiO1_2</name>
    <name evidence="10" type="ORF">NCTC9836_01964</name>
</gene>
<dbReference type="PROSITE" id="PS00211">
    <property type="entry name" value="ABC_TRANSPORTER_1"/>
    <property type="match status" value="2"/>
</dbReference>
<feature type="domain" description="ABC transporter" evidence="9">
    <location>
        <begin position="4"/>
        <end position="242"/>
    </location>
</feature>
<dbReference type="Gene3D" id="3.40.50.300">
    <property type="entry name" value="P-loop containing nucleotide triphosphate hydrolases"/>
    <property type="match status" value="2"/>
</dbReference>
<evidence type="ECO:0000256" key="3">
    <source>
        <dbReference type="ARBA" id="ARBA00022448"/>
    </source>
</evidence>
<protein>
    <submittedName>
        <fullName evidence="10">Cobalt ABC transporter ATPase</fullName>
        <ecNumber evidence="10">3.6.3.-</ecNumber>
    </submittedName>
</protein>
<keyword evidence="3" id="KW-0813">Transport</keyword>
<keyword evidence="4" id="KW-1003">Cell membrane</keyword>
<dbReference type="Pfam" id="PF00005">
    <property type="entry name" value="ABC_tran"/>
    <property type="match status" value="2"/>
</dbReference>
<accession>A0A381JB50</accession>